<dbReference type="RefSeq" id="WP_207682468.1">
    <property type="nucleotide sequence ID" value="NZ_CP061800.1"/>
</dbReference>
<dbReference type="AlphaFoldDB" id="A0A975BKL9"/>
<reference evidence="2" key="1">
    <citation type="journal article" date="2021" name="Microb. Physiol.">
        <title>Proteogenomic Insights into the Physiology of Marine, Sulfate-Reducing, Filamentous Desulfonema limicola and Desulfonema magnum.</title>
        <authorList>
            <person name="Schnaars V."/>
            <person name="Wohlbrand L."/>
            <person name="Scheve S."/>
            <person name="Hinrichs C."/>
            <person name="Reinhardt R."/>
            <person name="Rabus R."/>
        </authorList>
    </citation>
    <scope>NUCLEOTIDE SEQUENCE</scope>
    <source>
        <strain evidence="2">4be13</strain>
    </source>
</reference>
<dbReference type="EMBL" id="CP061800">
    <property type="protein sequence ID" value="QTA87143.1"/>
    <property type="molecule type" value="Genomic_DNA"/>
</dbReference>
<accession>A0A975BKL9</accession>
<organism evidence="2 3">
    <name type="scientific">Desulfonema magnum</name>
    <dbReference type="NCBI Taxonomy" id="45655"/>
    <lineage>
        <taxon>Bacteria</taxon>
        <taxon>Pseudomonadati</taxon>
        <taxon>Thermodesulfobacteriota</taxon>
        <taxon>Desulfobacteria</taxon>
        <taxon>Desulfobacterales</taxon>
        <taxon>Desulfococcaceae</taxon>
        <taxon>Desulfonema</taxon>
    </lineage>
</organism>
<evidence type="ECO:0000313" key="2">
    <source>
        <dbReference type="EMBL" id="QTA87143.1"/>
    </source>
</evidence>
<proteinExistence type="predicted"/>
<keyword evidence="3" id="KW-1185">Reference proteome</keyword>
<dbReference type="InterPro" id="IPR041685">
    <property type="entry name" value="AAA_GajA/Old/RecF-like"/>
</dbReference>
<protein>
    <submittedName>
        <fullName evidence="2">AAA ATPase domain-containing protein</fullName>
    </submittedName>
</protein>
<dbReference type="Proteomes" id="UP000663722">
    <property type="component" value="Chromosome"/>
</dbReference>
<evidence type="ECO:0000313" key="3">
    <source>
        <dbReference type="Proteomes" id="UP000663722"/>
    </source>
</evidence>
<dbReference type="KEGG" id="dmm:dnm_031720"/>
<gene>
    <name evidence="2" type="ORF">dnm_031720</name>
</gene>
<dbReference type="Pfam" id="PF13175">
    <property type="entry name" value="AAA_15"/>
    <property type="match status" value="1"/>
</dbReference>
<name>A0A975BKL9_9BACT</name>
<dbReference type="InterPro" id="IPR027417">
    <property type="entry name" value="P-loop_NTPase"/>
</dbReference>
<sequence length="119" mass="13189">MISEYQITNFKSFAGPATIPVRPVTLIFGPNSSGKSSLLQSVLMLKQTLDEAGEETPLLPKGSLVDLGNFREFVYRHDVAKNFSFKVNIPLRNSNEKDEILGSLVSFNTISPFPSRPMI</sequence>
<feature type="domain" description="Endonuclease GajA/Old nuclease/RecF-like AAA" evidence="1">
    <location>
        <begin position="1"/>
        <end position="97"/>
    </location>
</feature>
<dbReference type="SUPFAM" id="SSF52540">
    <property type="entry name" value="P-loop containing nucleoside triphosphate hydrolases"/>
    <property type="match status" value="1"/>
</dbReference>
<evidence type="ECO:0000259" key="1">
    <source>
        <dbReference type="Pfam" id="PF13175"/>
    </source>
</evidence>
<dbReference type="Gene3D" id="3.40.50.300">
    <property type="entry name" value="P-loop containing nucleotide triphosphate hydrolases"/>
    <property type="match status" value="1"/>
</dbReference>